<sequence length="208" mass="24030">MELAYRFFRKYFISTIFLLLFFLLFNMLLIIGVLLFANINSNHLEMPVKTISNLISVNDKGDIYSEDAVGKLLDQKQAWAMLLNDYGTVIWQYNMPSHLPKQYSSTDIAKFSRWYLNEYPTYVYEHSAGLLVIGCAPESIVKWNYSMNTKYTSLMLAGCVIIVIANVFLMLLLFWRNTQRVEKAITPILQGIEKISNGQEVSLPEKEN</sequence>
<keyword evidence="3" id="KW-1185">Reference proteome</keyword>
<dbReference type="Proteomes" id="UP000483018">
    <property type="component" value="Unassembled WGS sequence"/>
</dbReference>
<dbReference type="OrthoDB" id="368131at2"/>
<evidence type="ECO:0000313" key="2">
    <source>
        <dbReference type="EMBL" id="KAE9631238.1"/>
    </source>
</evidence>
<gene>
    <name evidence="2" type="ORF">GND95_11970</name>
</gene>
<comment type="caution">
    <text evidence="2">The sequence shown here is derived from an EMBL/GenBank/DDBJ whole genome shotgun (WGS) entry which is preliminary data.</text>
</comment>
<accession>A0A7C8HE33</accession>
<dbReference type="RefSeq" id="WP_158741386.1">
    <property type="nucleotide sequence ID" value="NZ_WSLF01000013.1"/>
</dbReference>
<feature type="transmembrane region" description="Helical" evidence="1">
    <location>
        <begin position="154"/>
        <end position="175"/>
    </location>
</feature>
<evidence type="ECO:0000256" key="1">
    <source>
        <dbReference type="SAM" id="Phobius"/>
    </source>
</evidence>
<keyword evidence="1" id="KW-0472">Membrane</keyword>
<dbReference type="AlphaFoldDB" id="A0A7C8HE33"/>
<protein>
    <submittedName>
        <fullName evidence="2">Uncharacterized protein</fullName>
    </submittedName>
</protein>
<keyword evidence="1" id="KW-1133">Transmembrane helix</keyword>
<organism evidence="2 3">
    <name type="scientific">Defluviitalea raffinosedens</name>
    <dbReference type="NCBI Taxonomy" id="1450156"/>
    <lineage>
        <taxon>Bacteria</taxon>
        <taxon>Bacillati</taxon>
        <taxon>Bacillota</taxon>
        <taxon>Clostridia</taxon>
        <taxon>Lachnospirales</taxon>
        <taxon>Defluviitaleaceae</taxon>
        <taxon>Defluviitalea</taxon>
    </lineage>
</organism>
<keyword evidence="1" id="KW-0812">Transmembrane</keyword>
<reference evidence="2 3" key="1">
    <citation type="submission" date="2019-12" db="EMBL/GenBank/DDBJ databases">
        <title>Defluviitalea raffinosedens, isolated from a biogas fermenter, genome sequencing and characterization.</title>
        <authorList>
            <person name="Rettenmaier R."/>
            <person name="Schneider M."/>
            <person name="Neuhaus K."/>
            <person name="Liebl W."/>
            <person name="Zverlov V."/>
        </authorList>
    </citation>
    <scope>NUCLEOTIDE SEQUENCE [LARGE SCALE GENOMIC DNA]</scope>
    <source>
        <strain evidence="2 3">249c-K6</strain>
    </source>
</reference>
<dbReference type="EMBL" id="WSLF01000013">
    <property type="protein sequence ID" value="KAE9631238.1"/>
    <property type="molecule type" value="Genomic_DNA"/>
</dbReference>
<proteinExistence type="predicted"/>
<feature type="transmembrane region" description="Helical" evidence="1">
    <location>
        <begin position="12"/>
        <end position="37"/>
    </location>
</feature>
<evidence type="ECO:0000313" key="3">
    <source>
        <dbReference type="Proteomes" id="UP000483018"/>
    </source>
</evidence>
<name>A0A7C8HE33_9FIRM</name>